<dbReference type="GO" id="GO:0005737">
    <property type="term" value="C:cytoplasm"/>
    <property type="evidence" value="ECO:0007669"/>
    <property type="project" value="TreeGrafter"/>
</dbReference>
<evidence type="ECO:0000259" key="3">
    <source>
        <dbReference type="PROSITE" id="PS50011"/>
    </source>
</evidence>
<dbReference type="InterPro" id="IPR011009">
    <property type="entry name" value="Kinase-like_dom_sf"/>
</dbReference>
<dbReference type="AlphaFoldDB" id="A0A9P7V5E2"/>
<dbReference type="PROSITE" id="PS50011">
    <property type="entry name" value="PROTEIN_KINASE_DOM"/>
    <property type="match status" value="1"/>
</dbReference>
<evidence type="ECO:0000313" key="4">
    <source>
        <dbReference type="EMBL" id="KAG7191688.1"/>
    </source>
</evidence>
<organism evidence="4 5">
    <name type="scientific">Scheffersomyces spartinae</name>
    <dbReference type="NCBI Taxonomy" id="45513"/>
    <lineage>
        <taxon>Eukaryota</taxon>
        <taxon>Fungi</taxon>
        <taxon>Dikarya</taxon>
        <taxon>Ascomycota</taxon>
        <taxon>Saccharomycotina</taxon>
        <taxon>Pichiomycetes</taxon>
        <taxon>Debaryomycetaceae</taxon>
        <taxon>Scheffersomyces</taxon>
    </lineage>
</organism>
<protein>
    <recommendedName>
        <fullName evidence="3">Protein kinase domain-containing protein</fullName>
    </recommendedName>
</protein>
<dbReference type="OrthoDB" id="4062651at2759"/>
<dbReference type="Gene3D" id="1.10.510.10">
    <property type="entry name" value="Transferase(Phosphotransferase) domain 1"/>
    <property type="match status" value="1"/>
</dbReference>
<dbReference type="GO" id="GO:0035556">
    <property type="term" value="P:intracellular signal transduction"/>
    <property type="evidence" value="ECO:0007669"/>
    <property type="project" value="TreeGrafter"/>
</dbReference>
<dbReference type="PROSITE" id="PS00108">
    <property type="entry name" value="PROTEIN_KINASE_ST"/>
    <property type="match status" value="1"/>
</dbReference>
<dbReference type="InterPro" id="IPR000719">
    <property type="entry name" value="Prot_kinase_dom"/>
</dbReference>
<keyword evidence="2" id="KW-0067">ATP-binding</keyword>
<name>A0A9P7V5E2_9ASCO</name>
<comment type="caution">
    <text evidence="4">The sequence shown here is derived from an EMBL/GenBank/DDBJ whole genome shotgun (WGS) entry which is preliminary data.</text>
</comment>
<sequence length="605" mass="67198">MSTYVQYEADGTLLINRYKFLTTIQEGSFGKVSLALDLEAPSYSSASKANNDEAKVAIKAMYKNSNGAIARHEIAILKRLGNHKNVCRLLNHFETDEFICLVLEYCGNGDLYDLIHQSPSLVDLLSLARDLKSALDYIHSKGVYHRDVKPENILFDNEGTLKLCDWGLATKVRYSKDWDVGTERYMAPECRRRGQQTSAKEGGSLSLRDDCEDKDLPNHYDCKYVDYWSMGITLLATFFGYCPFKPTSNSKSLQLDNNYKQYVHFQNYEVLYDIYPNMNVTCFETFICLLDVHPEKRQLDSFISMLSDGSKFGLTVDEEFELEHGYPLATAMGFAASSSNINGDTGAIGSSATFCDDATLSGPIGVLVHEDSLVQDVFNMDHDDLIESKNVREVSSSTASINSRIASGSGGNIHVNGSSASKLAKLVPGTTQLLNSWNSWAVTSLMGSSVFSKSWCDYDDDDDCESEIALLQDFEFVKSDSLFVLEVQSKSSTKLSSFKSVSKLPSILNKDTYKADTSTLTTITSITGTTTTTDGVPFEIVGDEILDDNNIYARLNLLSLSDSKVMITSAKESRKELRTIIETEVYNDSHSIGSPPDTKRLVPWL</sequence>
<dbReference type="SMART" id="SM00220">
    <property type="entry name" value="S_TKc"/>
    <property type="match status" value="1"/>
</dbReference>
<dbReference type="EMBL" id="JAHMUF010000024">
    <property type="protein sequence ID" value="KAG7191688.1"/>
    <property type="molecule type" value="Genomic_DNA"/>
</dbReference>
<dbReference type="GO" id="GO:0004674">
    <property type="term" value="F:protein serine/threonine kinase activity"/>
    <property type="evidence" value="ECO:0007669"/>
    <property type="project" value="TreeGrafter"/>
</dbReference>
<dbReference type="GO" id="GO:0005524">
    <property type="term" value="F:ATP binding"/>
    <property type="evidence" value="ECO:0007669"/>
    <property type="project" value="UniProtKB-KW"/>
</dbReference>
<dbReference type="GeneID" id="66116198"/>
<dbReference type="SUPFAM" id="SSF56112">
    <property type="entry name" value="Protein kinase-like (PK-like)"/>
    <property type="match status" value="1"/>
</dbReference>
<accession>A0A9P7V5E2</accession>
<dbReference type="PANTHER" id="PTHR24346">
    <property type="entry name" value="MAP/MICROTUBULE AFFINITY-REGULATING KINASE"/>
    <property type="match status" value="1"/>
</dbReference>
<evidence type="ECO:0000256" key="2">
    <source>
        <dbReference type="ARBA" id="ARBA00022840"/>
    </source>
</evidence>
<dbReference type="InterPro" id="IPR008271">
    <property type="entry name" value="Ser/Thr_kinase_AS"/>
</dbReference>
<evidence type="ECO:0000256" key="1">
    <source>
        <dbReference type="ARBA" id="ARBA00022741"/>
    </source>
</evidence>
<proteinExistence type="predicted"/>
<reference evidence="4" key="1">
    <citation type="submission" date="2021-03" db="EMBL/GenBank/DDBJ databases">
        <authorList>
            <person name="Palmer J.M."/>
        </authorList>
    </citation>
    <scope>NUCLEOTIDE SEQUENCE</scope>
    <source>
        <strain evidence="4">ARV_011</strain>
    </source>
</reference>
<dbReference type="Proteomes" id="UP000790833">
    <property type="component" value="Unassembled WGS sequence"/>
</dbReference>
<feature type="domain" description="Protein kinase" evidence="3">
    <location>
        <begin position="18"/>
        <end position="312"/>
    </location>
</feature>
<keyword evidence="1" id="KW-0547">Nucleotide-binding</keyword>
<dbReference type="PANTHER" id="PTHR24346:SF75">
    <property type="entry name" value="AURORA KINASE"/>
    <property type="match status" value="1"/>
</dbReference>
<keyword evidence="5" id="KW-1185">Reference proteome</keyword>
<gene>
    <name evidence="4" type="ORF">KQ657_002824</name>
</gene>
<evidence type="ECO:0000313" key="5">
    <source>
        <dbReference type="Proteomes" id="UP000790833"/>
    </source>
</evidence>
<dbReference type="Pfam" id="PF00069">
    <property type="entry name" value="Pkinase"/>
    <property type="match status" value="1"/>
</dbReference>
<dbReference type="RefSeq" id="XP_043047240.1">
    <property type="nucleotide sequence ID" value="XM_043193571.1"/>
</dbReference>